<sequence>MRMEKPGSDPSLHKQSDLKDQSKFKSSGDLDQTRKEPHDHVKRTTSFAGHSAVPPPLPKRRPSDPSIPAFKFPSMPPLPSHDALHEDIEYETPPSLPDKRPKKSPTDVSTSKKSSVGTSSAGDGAPPVLPPRKVSQGISPSYLRSTVVPQPAKTKPSVLNKPANPRNTVCARGLNETPEAPKPQPRNMSESDAYQHPQDNKPLVAPPIPTRPKTNSPKPPVMPRTKHNSSSSMNSESSDL</sequence>
<accession>A0ABQ9E8Z7</accession>
<feature type="compositionally biased region" description="Basic and acidic residues" evidence="1">
    <location>
        <begin position="1"/>
        <end position="39"/>
    </location>
</feature>
<dbReference type="Proteomes" id="UP001217089">
    <property type="component" value="Unassembled WGS sequence"/>
</dbReference>
<comment type="caution">
    <text evidence="2">The sequence shown here is derived from an EMBL/GenBank/DDBJ whole genome shotgun (WGS) entry which is preliminary data.</text>
</comment>
<feature type="compositionally biased region" description="Low complexity" evidence="1">
    <location>
        <begin position="228"/>
        <end position="240"/>
    </location>
</feature>
<evidence type="ECO:0000313" key="2">
    <source>
        <dbReference type="EMBL" id="KAJ8301821.1"/>
    </source>
</evidence>
<organism evidence="2 3">
    <name type="scientific">Tegillarca granosa</name>
    <name type="common">Malaysian cockle</name>
    <name type="synonym">Anadara granosa</name>
    <dbReference type="NCBI Taxonomy" id="220873"/>
    <lineage>
        <taxon>Eukaryota</taxon>
        <taxon>Metazoa</taxon>
        <taxon>Spiralia</taxon>
        <taxon>Lophotrochozoa</taxon>
        <taxon>Mollusca</taxon>
        <taxon>Bivalvia</taxon>
        <taxon>Autobranchia</taxon>
        <taxon>Pteriomorphia</taxon>
        <taxon>Arcoida</taxon>
        <taxon>Arcoidea</taxon>
        <taxon>Arcidae</taxon>
        <taxon>Tegillarca</taxon>
    </lineage>
</organism>
<feature type="region of interest" description="Disordered" evidence="1">
    <location>
        <begin position="1"/>
        <end position="240"/>
    </location>
</feature>
<evidence type="ECO:0000256" key="1">
    <source>
        <dbReference type="SAM" id="MobiDB-lite"/>
    </source>
</evidence>
<feature type="compositionally biased region" description="Polar residues" evidence="1">
    <location>
        <begin position="136"/>
        <end position="148"/>
    </location>
</feature>
<keyword evidence="3" id="KW-1185">Reference proteome</keyword>
<proteinExistence type="predicted"/>
<reference evidence="2 3" key="1">
    <citation type="submission" date="2022-12" db="EMBL/GenBank/DDBJ databases">
        <title>Chromosome-level genome of Tegillarca granosa.</title>
        <authorList>
            <person name="Kim J."/>
        </authorList>
    </citation>
    <scope>NUCLEOTIDE SEQUENCE [LARGE SCALE GENOMIC DNA]</scope>
    <source>
        <strain evidence="2">Teg-2019</strain>
        <tissue evidence="2">Adductor muscle</tissue>
    </source>
</reference>
<evidence type="ECO:0000313" key="3">
    <source>
        <dbReference type="Proteomes" id="UP001217089"/>
    </source>
</evidence>
<protein>
    <submittedName>
        <fullName evidence="2">Uncharacterized protein</fullName>
    </submittedName>
</protein>
<gene>
    <name evidence="2" type="ORF">KUTeg_020808</name>
</gene>
<dbReference type="EMBL" id="JARBDR010000918">
    <property type="protein sequence ID" value="KAJ8301821.1"/>
    <property type="molecule type" value="Genomic_DNA"/>
</dbReference>
<name>A0ABQ9E8Z7_TEGGR</name>
<feature type="compositionally biased region" description="Low complexity" evidence="1">
    <location>
        <begin position="106"/>
        <end position="120"/>
    </location>
</feature>